<dbReference type="RefSeq" id="WP_258214642.1">
    <property type="nucleotide sequence ID" value="NZ_JANQBD010000012.1"/>
</dbReference>
<reference evidence="1 2" key="1">
    <citation type="submission" date="2022-08" db="EMBL/GenBank/DDBJ databases">
        <title>Paenibacillus endoradicis sp. nov., Paenibacillus radicibacter sp. nov and Paenibacillus pararadicis sp. nov., three cold-adapted plant growth-promoting bacteria isolated from root of Larix gmelinii in Great Khingan.</title>
        <authorList>
            <person name="Xue H."/>
        </authorList>
    </citation>
    <scope>NUCLEOTIDE SEQUENCE [LARGE SCALE GENOMIC DNA]</scope>
    <source>
        <strain evidence="1 2">N5-1-1-5</strain>
    </source>
</reference>
<name>A0ABT1YIS3_9BACL</name>
<accession>A0ABT1YIS3</accession>
<dbReference type="Proteomes" id="UP001300012">
    <property type="component" value="Unassembled WGS sequence"/>
</dbReference>
<keyword evidence="2" id="KW-1185">Reference proteome</keyword>
<gene>
    <name evidence="1" type="ORF">NV381_17855</name>
</gene>
<proteinExistence type="predicted"/>
<sequence>MLNVSLVKIEALNDILKLVEASGEIDAAFKAAVKQEPHFFLMGDATEASPNNEQDLLDYSRKVLQSQTEDERLSAKLALGLGLAASRGIEELNPGSKLGEKALYADAFLYSLYYITEGKTTPQASSIRALFTSMRQRNTIELHTFIANTASVDEWIELISKWDRDFGPDVEAFAAAAVHPDLVELTRNVDGMPFYSTDDALLQLLLELRKGQSVEAEAVHSALNTEPASLYGQIVRNGFNRLLEISSNYKEKAV</sequence>
<evidence type="ECO:0000313" key="2">
    <source>
        <dbReference type="Proteomes" id="UP001300012"/>
    </source>
</evidence>
<protein>
    <submittedName>
        <fullName evidence="1">Uncharacterized protein</fullName>
    </submittedName>
</protein>
<dbReference type="EMBL" id="JANQBD010000012">
    <property type="protein sequence ID" value="MCR8633069.1"/>
    <property type="molecule type" value="Genomic_DNA"/>
</dbReference>
<evidence type="ECO:0000313" key="1">
    <source>
        <dbReference type="EMBL" id="MCR8633069.1"/>
    </source>
</evidence>
<organism evidence="1 2">
    <name type="scientific">Paenibacillus radicis</name>
    <name type="common">ex Xue et al. 2023</name>
    <dbReference type="NCBI Taxonomy" id="2972489"/>
    <lineage>
        <taxon>Bacteria</taxon>
        <taxon>Bacillati</taxon>
        <taxon>Bacillota</taxon>
        <taxon>Bacilli</taxon>
        <taxon>Bacillales</taxon>
        <taxon>Paenibacillaceae</taxon>
        <taxon>Paenibacillus</taxon>
    </lineage>
</organism>
<comment type="caution">
    <text evidence="1">The sequence shown here is derived from an EMBL/GenBank/DDBJ whole genome shotgun (WGS) entry which is preliminary data.</text>
</comment>